<dbReference type="SUPFAM" id="SSF50814">
    <property type="entry name" value="Lipocalins"/>
    <property type="match status" value="1"/>
</dbReference>
<proteinExistence type="predicted"/>
<dbReference type="AlphaFoldDB" id="A0A1B0CC66"/>
<protein>
    <submittedName>
        <fullName evidence="2">Uncharacterized protein</fullName>
    </submittedName>
</protein>
<dbReference type="RefSeq" id="XP_055677099.1">
    <property type="nucleotide sequence ID" value="XM_055821124.1"/>
</dbReference>
<feature type="chain" id="PRO_5008405576" evidence="1">
    <location>
        <begin position="20"/>
        <end position="250"/>
    </location>
</feature>
<accession>A0A1B0CC66</accession>
<organism evidence="2 3">
    <name type="scientific">Lutzomyia longipalpis</name>
    <name type="common">Sand fly</name>
    <dbReference type="NCBI Taxonomy" id="7200"/>
    <lineage>
        <taxon>Eukaryota</taxon>
        <taxon>Metazoa</taxon>
        <taxon>Ecdysozoa</taxon>
        <taxon>Arthropoda</taxon>
        <taxon>Hexapoda</taxon>
        <taxon>Insecta</taxon>
        <taxon>Pterygota</taxon>
        <taxon>Neoptera</taxon>
        <taxon>Endopterygota</taxon>
        <taxon>Diptera</taxon>
        <taxon>Nematocera</taxon>
        <taxon>Psychodoidea</taxon>
        <taxon>Psychodidae</taxon>
        <taxon>Lutzomyia</taxon>
        <taxon>Lutzomyia</taxon>
    </lineage>
</organism>
<dbReference type="InterPro" id="IPR012674">
    <property type="entry name" value="Calycin"/>
</dbReference>
<reference evidence="2" key="1">
    <citation type="submission" date="2020-05" db="UniProtKB">
        <authorList>
            <consortium name="EnsemblMetazoa"/>
        </authorList>
    </citation>
    <scope>IDENTIFICATION</scope>
    <source>
        <strain evidence="2">Jacobina</strain>
    </source>
</reference>
<evidence type="ECO:0000256" key="1">
    <source>
        <dbReference type="SAM" id="SignalP"/>
    </source>
</evidence>
<keyword evidence="1" id="KW-0732">Signal</keyword>
<name>A0A1B0CC66_LUTLO</name>
<dbReference type="OrthoDB" id="6615450at2759"/>
<dbReference type="EnsemblMetazoa" id="LLOJ001846-RA">
    <property type="protein sequence ID" value="LLOJ001846-PA"/>
    <property type="gene ID" value="LLOJ001846"/>
</dbReference>
<feature type="signal peptide" evidence="1">
    <location>
        <begin position="1"/>
        <end position="19"/>
    </location>
</feature>
<sequence length="250" mass="28386">MKSVISLIVPCFLAVLAVADDELTGSPLYCQDLNPQSHLDIEQIMGLWYGSEIYTHHDNEERELVYNSCVVIHLGEVTNEMITTERSPRPGEYGYGNTYRGRNSRQNYRYLKLIWDEREKTLEYTMRLNASRRGFWITSAPQGGGPFELEHGTFSGTVQVMKAVGDHLVLTFCQHFPSGTLFSIVLSRQPNTLTFEDIQSVRNLLKRRGLPTTNVRKVCRNGSRRLEGAFSGTILLLLATLPALRKFLVI</sequence>
<keyword evidence="3" id="KW-1185">Reference proteome</keyword>
<dbReference type="VEuPathDB" id="VectorBase:LLOJ001846"/>
<evidence type="ECO:0000313" key="3">
    <source>
        <dbReference type="Proteomes" id="UP000092461"/>
    </source>
</evidence>
<dbReference type="GeneID" id="129786241"/>
<dbReference type="Gene3D" id="2.40.128.20">
    <property type="match status" value="1"/>
</dbReference>
<dbReference type="Proteomes" id="UP000092461">
    <property type="component" value="Unassembled WGS sequence"/>
</dbReference>
<dbReference type="EMBL" id="AJWK01006208">
    <property type="status" value="NOT_ANNOTATED_CDS"/>
    <property type="molecule type" value="Genomic_DNA"/>
</dbReference>
<dbReference type="VEuPathDB" id="VectorBase:LLONM1_000560"/>
<evidence type="ECO:0000313" key="2">
    <source>
        <dbReference type="EnsemblMetazoa" id="LLOJ001846-PA"/>
    </source>
</evidence>
<dbReference type="KEGG" id="lll:129786241"/>